<evidence type="ECO:0000313" key="6">
    <source>
        <dbReference type="Proteomes" id="UP001141552"/>
    </source>
</evidence>
<dbReference type="Proteomes" id="UP001141552">
    <property type="component" value="Unassembled WGS sequence"/>
</dbReference>
<name>A0A9Q0F7M0_9ROSI</name>
<keyword evidence="6" id="KW-1185">Reference proteome</keyword>
<dbReference type="OrthoDB" id="1600564at2759"/>
<keyword evidence="1" id="KW-0378">Hydrolase</keyword>
<dbReference type="EMBL" id="JAKUCV010006966">
    <property type="protein sequence ID" value="KAJ4825231.1"/>
    <property type="molecule type" value="Genomic_DNA"/>
</dbReference>
<dbReference type="Gene3D" id="3.40.50.1110">
    <property type="entry name" value="SGNH hydrolase"/>
    <property type="match status" value="1"/>
</dbReference>
<reference evidence="5" key="2">
    <citation type="journal article" date="2023" name="Plants (Basel)">
        <title>Annotation of the Turnera subulata (Passifloraceae) Draft Genome Reveals the S-Locus Evolved after the Divergence of Turneroideae from Passifloroideae in a Stepwise Manner.</title>
        <authorList>
            <person name="Henning P.M."/>
            <person name="Roalson E.H."/>
            <person name="Mir W."/>
            <person name="McCubbin A.G."/>
            <person name="Shore J.S."/>
        </authorList>
    </citation>
    <scope>NUCLEOTIDE SEQUENCE</scope>
    <source>
        <strain evidence="5">F60SS</strain>
    </source>
</reference>
<dbReference type="GO" id="GO:0016787">
    <property type="term" value="F:hydrolase activity"/>
    <property type="evidence" value="ECO:0007669"/>
    <property type="project" value="UniProtKB-KW"/>
</dbReference>
<sequence>GCGKLFASRDSWSNTGNYEAVKRPGNPFNYPLGMTWLGKPTGRPSDGYVLTDVIALFFNTSAPPTYSLWEKKFGSESDLKYGMNFAKWCSHYMGKRDLNGRLREELSWLAVCGLFPLVIEADCEIHVNALLQPSKLRKTKKPVFPFVLRRRLPRFRERHHHHHHEPLTVADRPMLTPPPSCARRAADSTRPDGGSGPGFATTGSVFLPLQPTAAAPSSSLPSPATKHLQPTAAAPPSSLPSPATKLLQPGSFLFFPFLFCFSEFFF</sequence>
<comment type="caution">
    <text evidence="5">The sequence shown here is derived from an EMBL/GenBank/DDBJ whole genome shotgun (WGS) entry which is preliminary data.</text>
</comment>
<keyword evidence="2" id="KW-0442">Lipid degradation</keyword>
<dbReference type="AlphaFoldDB" id="A0A9Q0F7M0"/>
<feature type="region of interest" description="Disordered" evidence="4">
    <location>
        <begin position="157"/>
        <end position="201"/>
    </location>
</feature>
<accession>A0A9Q0F7M0</accession>
<dbReference type="GO" id="GO:0016042">
    <property type="term" value="P:lipid catabolic process"/>
    <property type="evidence" value="ECO:0007669"/>
    <property type="project" value="UniProtKB-KW"/>
</dbReference>
<feature type="non-terminal residue" evidence="5">
    <location>
        <position position="1"/>
    </location>
</feature>
<reference evidence="5" key="1">
    <citation type="submission" date="2022-02" db="EMBL/GenBank/DDBJ databases">
        <authorList>
            <person name="Henning P.M."/>
            <person name="McCubbin A.G."/>
            <person name="Shore J.S."/>
        </authorList>
    </citation>
    <scope>NUCLEOTIDE SEQUENCE</scope>
    <source>
        <strain evidence="5">F60SS</strain>
        <tissue evidence="5">Leaves</tissue>
    </source>
</reference>
<evidence type="ECO:0000313" key="5">
    <source>
        <dbReference type="EMBL" id="KAJ4825231.1"/>
    </source>
</evidence>
<evidence type="ECO:0000256" key="1">
    <source>
        <dbReference type="ARBA" id="ARBA00022801"/>
    </source>
</evidence>
<dbReference type="PANTHER" id="PTHR46020">
    <property type="entry name" value="OSJNBB0059K02.9 PROTEIN"/>
    <property type="match status" value="1"/>
</dbReference>
<protein>
    <submittedName>
        <fullName evidence="5">Uncharacterized protein</fullName>
    </submittedName>
</protein>
<evidence type="ECO:0000256" key="4">
    <source>
        <dbReference type="SAM" id="MobiDB-lite"/>
    </source>
</evidence>
<gene>
    <name evidence="5" type="ORF">Tsubulata_035452</name>
</gene>
<keyword evidence="3" id="KW-0443">Lipid metabolism</keyword>
<proteinExistence type="predicted"/>
<organism evidence="5 6">
    <name type="scientific">Turnera subulata</name>
    <dbReference type="NCBI Taxonomy" id="218843"/>
    <lineage>
        <taxon>Eukaryota</taxon>
        <taxon>Viridiplantae</taxon>
        <taxon>Streptophyta</taxon>
        <taxon>Embryophyta</taxon>
        <taxon>Tracheophyta</taxon>
        <taxon>Spermatophyta</taxon>
        <taxon>Magnoliopsida</taxon>
        <taxon>eudicotyledons</taxon>
        <taxon>Gunneridae</taxon>
        <taxon>Pentapetalae</taxon>
        <taxon>rosids</taxon>
        <taxon>fabids</taxon>
        <taxon>Malpighiales</taxon>
        <taxon>Passifloraceae</taxon>
        <taxon>Turnera</taxon>
    </lineage>
</organism>
<dbReference type="PANTHER" id="PTHR46020:SF4">
    <property type="entry name" value="OS04G0650200 PROTEIN"/>
    <property type="match status" value="1"/>
</dbReference>
<feature type="region of interest" description="Disordered" evidence="4">
    <location>
        <begin position="214"/>
        <end position="240"/>
    </location>
</feature>
<evidence type="ECO:0000256" key="2">
    <source>
        <dbReference type="ARBA" id="ARBA00022963"/>
    </source>
</evidence>
<dbReference type="InterPro" id="IPR036514">
    <property type="entry name" value="SGNH_hydro_sf"/>
</dbReference>
<evidence type="ECO:0000256" key="3">
    <source>
        <dbReference type="ARBA" id="ARBA00023098"/>
    </source>
</evidence>